<keyword evidence="1" id="KW-1133">Transmembrane helix</keyword>
<evidence type="ECO:0000313" key="3">
    <source>
        <dbReference type="Proteomes" id="UP001519325"/>
    </source>
</evidence>
<evidence type="ECO:0000256" key="1">
    <source>
        <dbReference type="SAM" id="Phobius"/>
    </source>
</evidence>
<gene>
    <name evidence="2" type="ORF">BJ987_002407</name>
</gene>
<dbReference type="Proteomes" id="UP001519325">
    <property type="component" value="Unassembled WGS sequence"/>
</dbReference>
<evidence type="ECO:0000313" key="2">
    <source>
        <dbReference type="EMBL" id="MBP2189506.1"/>
    </source>
</evidence>
<feature type="transmembrane region" description="Helical" evidence="1">
    <location>
        <begin position="28"/>
        <end position="50"/>
    </location>
</feature>
<accession>A0ABS4QFP6</accession>
<keyword evidence="3" id="KW-1185">Reference proteome</keyword>
<reference evidence="2 3" key="1">
    <citation type="submission" date="2021-03" db="EMBL/GenBank/DDBJ databases">
        <title>Sequencing the genomes of 1000 actinobacteria strains.</title>
        <authorList>
            <person name="Klenk H.-P."/>
        </authorList>
    </citation>
    <scope>NUCLEOTIDE SEQUENCE [LARGE SCALE GENOMIC DNA]</scope>
    <source>
        <strain evidence="2 3">DSM 45516</strain>
    </source>
</reference>
<keyword evidence="1" id="KW-0472">Membrane</keyword>
<name>A0ABS4QFP6_9NOCA</name>
<protein>
    <submittedName>
        <fullName evidence="2">Uncharacterized protein</fullName>
    </submittedName>
</protein>
<proteinExistence type="predicted"/>
<organism evidence="2 3">
    <name type="scientific">Nocardia goodfellowii</name>
    <dbReference type="NCBI Taxonomy" id="882446"/>
    <lineage>
        <taxon>Bacteria</taxon>
        <taxon>Bacillati</taxon>
        <taxon>Actinomycetota</taxon>
        <taxon>Actinomycetes</taxon>
        <taxon>Mycobacteriales</taxon>
        <taxon>Nocardiaceae</taxon>
        <taxon>Nocardia</taxon>
    </lineage>
</organism>
<dbReference type="RefSeq" id="WP_209888284.1">
    <property type="nucleotide sequence ID" value="NZ_JAGGMR010000001.1"/>
</dbReference>
<comment type="caution">
    <text evidence="2">The sequence shown here is derived from an EMBL/GenBank/DDBJ whole genome shotgun (WGS) entry which is preliminary data.</text>
</comment>
<keyword evidence="1" id="KW-0812">Transmembrane</keyword>
<feature type="transmembrane region" description="Helical" evidence="1">
    <location>
        <begin position="99"/>
        <end position="129"/>
    </location>
</feature>
<dbReference type="EMBL" id="JAGGMR010000001">
    <property type="protein sequence ID" value="MBP2189506.1"/>
    <property type="molecule type" value="Genomic_DNA"/>
</dbReference>
<feature type="transmembrane region" description="Helical" evidence="1">
    <location>
        <begin position="62"/>
        <end position="87"/>
    </location>
</feature>
<sequence>MVWAVIMLYGGVARLLGGAETGLSRRHVMVLHCFLTGAIATIAGGLGLAIDHASGHLTAGIGWSLCGGVAAYFAINALLGLFTHAGWTRSLIWPVPCALIAVALGVFAPHIGALGLVCGLAGVILWPLLWEYRAARQTHTA</sequence>